<evidence type="ECO:0000313" key="5">
    <source>
        <dbReference type="Proteomes" id="UP000092612"/>
    </source>
</evidence>
<evidence type="ECO:0000259" key="2">
    <source>
        <dbReference type="Pfam" id="PF18962"/>
    </source>
</evidence>
<gene>
    <name evidence="4" type="ORF">LPB301_15400</name>
</gene>
<name>A0A1B8TRP3_9FLAO</name>
<proteinExistence type="predicted"/>
<comment type="caution">
    <text evidence="4">The sequence shown here is derived from an EMBL/GenBank/DDBJ whole genome shotgun (WGS) entry which is preliminary data.</text>
</comment>
<feature type="domain" description="BACON" evidence="3">
    <location>
        <begin position="553"/>
        <end position="616"/>
    </location>
</feature>
<keyword evidence="5" id="KW-1185">Reference proteome</keyword>
<dbReference type="SUPFAM" id="SSF51126">
    <property type="entry name" value="Pectin lyase-like"/>
    <property type="match status" value="1"/>
</dbReference>
<dbReference type="CDD" id="cd14948">
    <property type="entry name" value="BACON"/>
    <property type="match status" value="1"/>
</dbReference>
<reference evidence="5" key="1">
    <citation type="submission" date="2016-02" db="EMBL/GenBank/DDBJ databases">
        <title>Paenibacillus sp. LPB0068, isolated from Crassostrea gigas.</title>
        <authorList>
            <person name="Shin S.-K."/>
            <person name="Yi H."/>
        </authorList>
    </citation>
    <scope>NUCLEOTIDE SEQUENCE [LARGE SCALE GENOMIC DNA]</scope>
    <source>
        <strain evidence="5">KCTC 23969</strain>
    </source>
</reference>
<evidence type="ECO:0000256" key="1">
    <source>
        <dbReference type="ARBA" id="ARBA00022729"/>
    </source>
</evidence>
<dbReference type="InterPro" id="IPR026444">
    <property type="entry name" value="Secre_tail"/>
</dbReference>
<dbReference type="InterPro" id="IPR012334">
    <property type="entry name" value="Pectin_lyas_fold"/>
</dbReference>
<accession>A0A1B8TRP3</accession>
<dbReference type="CDD" id="cd14251">
    <property type="entry name" value="PL-6"/>
    <property type="match status" value="1"/>
</dbReference>
<dbReference type="STRING" id="996801.BW723_16235"/>
<keyword evidence="1" id="KW-0732">Signal</keyword>
<evidence type="ECO:0000259" key="3">
    <source>
        <dbReference type="Pfam" id="PF19190"/>
    </source>
</evidence>
<evidence type="ECO:0000313" key="4">
    <source>
        <dbReference type="EMBL" id="OBY62264.1"/>
    </source>
</evidence>
<dbReference type="InterPro" id="IPR039513">
    <property type="entry name" value="PL-6"/>
</dbReference>
<dbReference type="EMBL" id="LSFL01000041">
    <property type="protein sequence ID" value="OBY62264.1"/>
    <property type="molecule type" value="Genomic_DNA"/>
</dbReference>
<feature type="domain" description="Secretion system C-terminal sorting" evidence="2">
    <location>
        <begin position="817"/>
        <end position="890"/>
    </location>
</feature>
<dbReference type="GO" id="GO:0016829">
    <property type="term" value="F:lyase activity"/>
    <property type="evidence" value="ECO:0007669"/>
    <property type="project" value="UniProtKB-KW"/>
</dbReference>
<sequence>MKKNYFKSKFFEHLTMAIFFFSAFSSYSQTTYNIDDPEDLRNVIYSPGDVIILKNGTYTTDERMIFLGSGTKENPVTFRAETPGGVIFTGGPRLTVGGESENNVKVATGEYLVVDGFHWKGGYGASNFIEFRNGQDFAHHSTIQNCVIDGLGVEASELAEDLADEQITKHRWIVLYGTYNTVINCSFMNKVTAGAIVLGEYSYNAFPDGDDGANNSCAEVGHTISKNYFYNFEKLTEKYGTKANGDALSNSGDSETIRIGTSSYQMVNSNVTVSNNYFVQADGENEIITNKSKGNSYLNNTFRRSRGSLVLRHGSNATVEGNFFIGENVDGTGGIRITDSGHSITNNYIQDCITVLSNAKWNNGITFIGGSEDADVACTSDDVSNGYQQTENITVSRNTIVNTNAPLFYNTDKGSTDPTGVISDNLIYFQDSNANLTPVISGDTETAYNNLGTALTYTGNVFTGSTLGATNTGFSEESGITATADGEIFTFTGTGVANKGADLGSNTPITDAMVGYGIGACFTDYTGASIIDGNCVIEISESINVSGLSPLSSEAGSYDITVTANVGWTAVSNNDWITINVDSSTGDATVSLTVTKNESADSRTGTVTFTQVAGGDDIIKTLTITQEGADLTSLFTLINTGTGLDTDKVTVHSFSKQNDSKSPPELAIHSLDKDLDTEWTADDGSIISGDFKGDGEYVIYDLGDEYDLDLIRFNTTSKSDAFGVQIWVSTTGTDAADFTRILPTTGDLLFSATNTTDFNQYEVDEDALYVKLIGFGRFNADGDSRESAWTAITEIEFYGESTALSVNDFSAIEGLNVYPNPVNNKVLFIKRTATDFNAVNIYSLLGQKILEAKLSSDNQTNKIDVSSLESGVYFVEISNGKQKAIKKIIVTE</sequence>
<dbReference type="Gene3D" id="2.160.20.10">
    <property type="entry name" value="Single-stranded right-handed beta-helix, Pectin lyase-like"/>
    <property type="match status" value="1"/>
</dbReference>
<dbReference type="KEGG" id="prn:BW723_16235"/>
<organism evidence="4 5">
    <name type="scientific">Polaribacter reichenbachii</name>
    <dbReference type="NCBI Taxonomy" id="996801"/>
    <lineage>
        <taxon>Bacteria</taxon>
        <taxon>Pseudomonadati</taxon>
        <taxon>Bacteroidota</taxon>
        <taxon>Flavobacteriia</taxon>
        <taxon>Flavobacteriales</taxon>
        <taxon>Flavobacteriaceae</taxon>
    </lineage>
</organism>
<dbReference type="SUPFAM" id="SSF49785">
    <property type="entry name" value="Galactose-binding domain-like"/>
    <property type="match status" value="1"/>
</dbReference>
<dbReference type="InterPro" id="IPR008979">
    <property type="entry name" value="Galactose-bd-like_sf"/>
</dbReference>
<dbReference type="Gene3D" id="2.60.120.260">
    <property type="entry name" value="Galactose-binding domain-like"/>
    <property type="match status" value="1"/>
</dbReference>
<dbReference type="Gene3D" id="2.60.40.10">
    <property type="entry name" value="Immunoglobulins"/>
    <property type="match status" value="1"/>
</dbReference>
<dbReference type="AlphaFoldDB" id="A0A1B8TRP3"/>
<dbReference type="InterPro" id="IPR011050">
    <property type="entry name" value="Pectin_lyase_fold/virulence"/>
</dbReference>
<dbReference type="Pfam" id="PF19190">
    <property type="entry name" value="BACON_2"/>
    <property type="match status" value="1"/>
</dbReference>
<keyword evidence="4" id="KW-0456">Lyase</keyword>
<dbReference type="NCBIfam" id="TIGR04183">
    <property type="entry name" value="Por_Secre_tail"/>
    <property type="match status" value="1"/>
</dbReference>
<dbReference type="Pfam" id="PF14592">
    <property type="entry name" value="Chondroitinas_B"/>
    <property type="match status" value="1"/>
</dbReference>
<dbReference type="Pfam" id="PF18962">
    <property type="entry name" value="Por_Secre_tail"/>
    <property type="match status" value="1"/>
</dbReference>
<dbReference type="Proteomes" id="UP000092612">
    <property type="component" value="Unassembled WGS sequence"/>
</dbReference>
<dbReference type="OrthoDB" id="6475864at2"/>
<dbReference type="InterPro" id="IPR024361">
    <property type="entry name" value="BACON"/>
</dbReference>
<dbReference type="InterPro" id="IPR013783">
    <property type="entry name" value="Ig-like_fold"/>
</dbReference>
<protein>
    <submittedName>
        <fullName evidence="4">Alginate lyase</fullName>
    </submittedName>
</protein>